<proteinExistence type="predicted"/>
<name>A0A0F9FNN7_9ZZZZ</name>
<reference evidence="1" key="1">
    <citation type="journal article" date="2015" name="Nature">
        <title>Complex archaea that bridge the gap between prokaryotes and eukaryotes.</title>
        <authorList>
            <person name="Spang A."/>
            <person name="Saw J.H."/>
            <person name="Jorgensen S.L."/>
            <person name="Zaremba-Niedzwiedzka K."/>
            <person name="Martijn J."/>
            <person name="Lind A.E."/>
            <person name="van Eijk R."/>
            <person name="Schleper C."/>
            <person name="Guy L."/>
            <person name="Ettema T.J."/>
        </authorList>
    </citation>
    <scope>NUCLEOTIDE SEQUENCE</scope>
</reference>
<sequence length="63" mass="6689">MSVESVLAGIEGLTDDERAAILAESAAADNMQWQILCVLKEISGHLKVGSDTTTEDALELSKL</sequence>
<accession>A0A0F9FNN7</accession>
<gene>
    <name evidence="1" type="ORF">LCGC14_2220550</name>
</gene>
<organism evidence="1">
    <name type="scientific">marine sediment metagenome</name>
    <dbReference type="NCBI Taxonomy" id="412755"/>
    <lineage>
        <taxon>unclassified sequences</taxon>
        <taxon>metagenomes</taxon>
        <taxon>ecological metagenomes</taxon>
    </lineage>
</organism>
<protein>
    <submittedName>
        <fullName evidence="1">Uncharacterized protein</fullName>
    </submittedName>
</protein>
<evidence type="ECO:0000313" key="1">
    <source>
        <dbReference type="EMBL" id="KKL58920.1"/>
    </source>
</evidence>
<comment type="caution">
    <text evidence="1">The sequence shown here is derived from an EMBL/GenBank/DDBJ whole genome shotgun (WGS) entry which is preliminary data.</text>
</comment>
<dbReference type="AlphaFoldDB" id="A0A0F9FNN7"/>
<dbReference type="EMBL" id="LAZR01029658">
    <property type="protein sequence ID" value="KKL58920.1"/>
    <property type="molecule type" value="Genomic_DNA"/>
</dbReference>